<keyword evidence="3" id="KW-1003">Cell membrane</keyword>
<dbReference type="KEGG" id="phm:PSMK_11240"/>
<accession>I0IDE5</accession>
<dbReference type="Pfam" id="PF04239">
    <property type="entry name" value="DUF421"/>
    <property type="match status" value="1"/>
</dbReference>
<protein>
    <recommendedName>
        <fullName evidence="8">YetF C-terminal domain-containing protein</fullName>
    </recommendedName>
</protein>
<keyword evidence="10" id="KW-1185">Reference proteome</keyword>
<dbReference type="InterPro" id="IPR023090">
    <property type="entry name" value="UPF0702_alpha/beta_dom_sf"/>
</dbReference>
<reference evidence="9 10" key="1">
    <citation type="submission" date="2012-02" db="EMBL/GenBank/DDBJ databases">
        <title>Complete genome sequence of Phycisphaera mikurensis NBRC 102666.</title>
        <authorList>
            <person name="Ankai A."/>
            <person name="Hosoyama A."/>
            <person name="Terui Y."/>
            <person name="Sekine M."/>
            <person name="Fukai R."/>
            <person name="Kato Y."/>
            <person name="Nakamura S."/>
            <person name="Yamada-Narita S."/>
            <person name="Kawakoshi A."/>
            <person name="Fukunaga Y."/>
            <person name="Yamazaki S."/>
            <person name="Fujita N."/>
        </authorList>
    </citation>
    <scope>NUCLEOTIDE SEQUENCE [LARGE SCALE GENOMIC DNA]</scope>
    <source>
        <strain evidence="10">NBRC 102666 / KCTC 22515 / FYK2301M01</strain>
    </source>
</reference>
<feature type="domain" description="YetF C-terminal" evidence="8">
    <location>
        <begin position="111"/>
        <end position="179"/>
    </location>
</feature>
<evidence type="ECO:0000256" key="7">
    <source>
        <dbReference type="SAM" id="Phobius"/>
    </source>
</evidence>
<feature type="transmembrane region" description="Helical" evidence="7">
    <location>
        <begin position="66"/>
        <end position="85"/>
    </location>
</feature>
<evidence type="ECO:0000256" key="5">
    <source>
        <dbReference type="ARBA" id="ARBA00022989"/>
    </source>
</evidence>
<gene>
    <name evidence="9" type="ordered locus">PSMK_11240</name>
</gene>
<dbReference type="InterPro" id="IPR007353">
    <property type="entry name" value="DUF421"/>
</dbReference>
<evidence type="ECO:0000256" key="6">
    <source>
        <dbReference type="ARBA" id="ARBA00023136"/>
    </source>
</evidence>
<keyword evidence="5 7" id="KW-1133">Transmembrane helix</keyword>
<evidence type="ECO:0000256" key="4">
    <source>
        <dbReference type="ARBA" id="ARBA00022692"/>
    </source>
</evidence>
<dbReference type="PATRIC" id="fig|1142394.8.peg.1159"/>
<evidence type="ECO:0000313" key="10">
    <source>
        <dbReference type="Proteomes" id="UP000007881"/>
    </source>
</evidence>
<feature type="transmembrane region" description="Helical" evidence="7">
    <location>
        <begin position="35"/>
        <end position="54"/>
    </location>
</feature>
<evidence type="ECO:0000256" key="2">
    <source>
        <dbReference type="ARBA" id="ARBA00006448"/>
    </source>
</evidence>
<comment type="subcellular location">
    <subcellularLocation>
        <location evidence="1">Cell membrane</location>
        <topology evidence="1">Multi-pass membrane protein</topology>
    </subcellularLocation>
</comment>
<keyword evidence="6 7" id="KW-0472">Membrane</keyword>
<dbReference type="eggNOG" id="COG2323">
    <property type="taxonomic scope" value="Bacteria"/>
</dbReference>
<comment type="similarity">
    <text evidence="2">Belongs to the UPF0702 family.</text>
</comment>
<dbReference type="Gene3D" id="3.30.240.20">
    <property type="entry name" value="bsu07140 like domains"/>
    <property type="match status" value="1"/>
</dbReference>
<proteinExistence type="inferred from homology"/>
<dbReference type="EMBL" id="AP012338">
    <property type="protein sequence ID" value="BAM03283.1"/>
    <property type="molecule type" value="Genomic_DNA"/>
</dbReference>
<keyword evidence="4 7" id="KW-0812">Transmembrane</keyword>
<evidence type="ECO:0000256" key="1">
    <source>
        <dbReference type="ARBA" id="ARBA00004651"/>
    </source>
</evidence>
<name>I0IDE5_PHYMF</name>
<dbReference type="HOGENOM" id="CLU_077149_3_3_0"/>
<dbReference type="AlphaFoldDB" id="I0IDE5"/>
<dbReference type="RefSeq" id="WP_014436502.1">
    <property type="nucleotide sequence ID" value="NC_017080.1"/>
</dbReference>
<dbReference type="PANTHER" id="PTHR34582">
    <property type="entry name" value="UPF0702 TRANSMEMBRANE PROTEIN YCAP"/>
    <property type="match status" value="1"/>
</dbReference>
<dbReference type="OrthoDB" id="9793799at2"/>
<dbReference type="Proteomes" id="UP000007881">
    <property type="component" value="Chromosome"/>
</dbReference>
<dbReference type="PANTHER" id="PTHR34582:SF6">
    <property type="entry name" value="UPF0702 TRANSMEMBRANE PROTEIN YCAP"/>
    <property type="match status" value="1"/>
</dbReference>
<organism evidence="9 10">
    <name type="scientific">Phycisphaera mikurensis (strain NBRC 102666 / KCTC 22515 / FYK2301M01)</name>
    <dbReference type="NCBI Taxonomy" id="1142394"/>
    <lineage>
        <taxon>Bacteria</taxon>
        <taxon>Pseudomonadati</taxon>
        <taxon>Planctomycetota</taxon>
        <taxon>Phycisphaerae</taxon>
        <taxon>Phycisphaerales</taxon>
        <taxon>Phycisphaeraceae</taxon>
        <taxon>Phycisphaera</taxon>
    </lineage>
</organism>
<dbReference type="STRING" id="1142394.PSMK_11240"/>
<evidence type="ECO:0000259" key="8">
    <source>
        <dbReference type="Pfam" id="PF04239"/>
    </source>
</evidence>
<dbReference type="GO" id="GO:0005886">
    <property type="term" value="C:plasma membrane"/>
    <property type="evidence" value="ECO:0007669"/>
    <property type="project" value="UniProtKB-SubCell"/>
</dbReference>
<evidence type="ECO:0000256" key="3">
    <source>
        <dbReference type="ARBA" id="ARBA00022475"/>
    </source>
</evidence>
<sequence length="201" mass="21489">MPTLHATCLLASAPGPSVGFWSTIFGTSWSDAGRLALTALAGYAVLVAMIRLFGKRTTSRMNNFDWIVTVAIGTIFATTLIRDAVPLSDGLLAILLLLVVQFAVTQATARSAFARRLFLSPPRILCRAGVVDERAMRRERVSRSELESAVRAAGLGRLGDAAAVVLESDATLAVVKSTDRDRLTAFRGVRGFEPPADADGR</sequence>
<feature type="transmembrane region" description="Helical" evidence="7">
    <location>
        <begin position="91"/>
        <end position="113"/>
    </location>
</feature>
<evidence type="ECO:0000313" key="9">
    <source>
        <dbReference type="EMBL" id="BAM03283.1"/>
    </source>
</evidence>